<evidence type="ECO:0000313" key="7">
    <source>
        <dbReference type="EMBL" id="QEA05795.1"/>
    </source>
</evidence>
<dbReference type="Pfam" id="PF01226">
    <property type="entry name" value="Form_Nir_trans"/>
    <property type="match status" value="1"/>
</dbReference>
<dbReference type="AlphaFoldDB" id="A0A5B8RG25"/>
<name>A0A5B8RG25_9ZZZZ</name>
<dbReference type="PANTHER" id="PTHR30520">
    <property type="entry name" value="FORMATE TRANSPORTER-RELATED"/>
    <property type="match status" value="1"/>
</dbReference>
<keyword evidence="3 6" id="KW-1133">Transmembrane helix</keyword>
<evidence type="ECO:0000256" key="3">
    <source>
        <dbReference type="ARBA" id="ARBA00022989"/>
    </source>
</evidence>
<reference evidence="7" key="1">
    <citation type="submission" date="2019-06" db="EMBL/GenBank/DDBJ databases">
        <authorList>
            <person name="Murdoch R.W."/>
            <person name="Fathepure B."/>
        </authorList>
    </citation>
    <scope>NUCLEOTIDE SEQUENCE</scope>
</reference>
<feature type="transmembrane region" description="Helical" evidence="6">
    <location>
        <begin position="120"/>
        <end position="145"/>
    </location>
</feature>
<evidence type="ECO:0000256" key="6">
    <source>
        <dbReference type="SAM" id="Phobius"/>
    </source>
</evidence>
<evidence type="ECO:0000256" key="5">
    <source>
        <dbReference type="ARBA" id="ARBA00049660"/>
    </source>
</evidence>
<comment type="similarity">
    <text evidence="5">Belongs to the FNT transporter (TC 1.A.16) family.</text>
</comment>
<feature type="transmembrane region" description="Helical" evidence="6">
    <location>
        <begin position="79"/>
        <end position="99"/>
    </location>
</feature>
<dbReference type="SMR" id="A0A5B8RG25"/>
<evidence type="ECO:0000256" key="2">
    <source>
        <dbReference type="ARBA" id="ARBA00022692"/>
    </source>
</evidence>
<proteinExistence type="inferred from homology"/>
<feature type="transmembrane region" description="Helical" evidence="6">
    <location>
        <begin position="256"/>
        <end position="282"/>
    </location>
</feature>
<evidence type="ECO:0000256" key="4">
    <source>
        <dbReference type="ARBA" id="ARBA00023136"/>
    </source>
</evidence>
<protein>
    <submittedName>
        <fullName evidence="7">Putative formate transporter 1</fullName>
    </submittedName>
</protein>
<comment type="subcellular location">
    <subcellularLocation>
        <location evidence="1">Membrane</location>
        <topology evidence="1">Multi-pass membrane protein</topology>
    </subcellularLocation>
</comment>
<keyword evidence="2 6" id="KW-0812">Transmembrane</keyword>
<dbReference type="GO" id="GO:0005886">
    <property type="term" value="C:plasma membrane"/>
    <property type="evidence" value="ECO:0007669"/>
    <property type="project" value="TreeGrafter"/>
</dbReference>
<feature type="transmembrane region" description="Helical" evidence="6">
    <location>
        <begin position="42"/>
        <end position="67"/>
    </location>
</feature>
<feature type="transmembrane region" description="Helical" evidence="6">
    <location>
        <begin position="211"/>
        <end position="236"/>
    </location>
</feature>
<dbReference type="EMBL" id="MN079111">
    <property type="protein sequence ID" value="QEA05795.1"/>
    <property type="molecule type" value="Genomic_DNA"/>
</dbReference>
<keyword evidence="4 6" id="KW-0472">Membrane</keyword>
<dbReference type="GO" id="GO:0015499">
    <property type="term" value="F:formate transmembrane transporter activity"/>
    <property type="evidence" value="ECO:0007669"/>
    <property type="project" value="TreeGrafter"/>
</dbReference>
<dbReference type="Gene3D" id="1.20.1080.10">
    <property type="entry name" value="Glycerol uptake facilitator protein"/>
    <property type="match status" value="1"/>
</dbReference>
<feature type="transmembrane region" description="Helical" evidence="6">
    <location>
        <begin position="165"/>
        <end position="190"/>
    </location>
</feature>
<sequence>MKGDRDDDAERFGVMDAVLPKDMAKRAERAGAEKAEQDGLSLLALAAMAGAYIAFGATFAASVSAGFDGEFPIGLGNMLGGLAFSLAYVLAIVGGAELFTTNNLMVMAWAHGRLPTGWLLRAWGIVFVGNFIGAAATGGMLIVAGQHAESAGAVGTSLLESAARLNALGFVEALFLGILGNTLLCLGVWLTYSARSTTDRILALIPPVAAFYALGLEHAVAVMFYLPCAAFIGVLAEPGFWTMVPQAPPAITPGGFLRVLLPVTLGNVMGGGVLVALAYWFVYLRPGRV</sequence>
<dbReference type="PANTHER" id="PTHR30520:SF6">
    <property type="entry name" value="FORMATE_NITRATE FAMILY TRANSPORTER (EUROFUNG)"/>
    <property type="match status" value="1"/>
</dbReference>
<evidence type="ECO:0000256" key="1">
    <source>
        <dbReference type="ARBA" id="ARBA00004141"/>
    </source>
</evidence>
<dbReference type="InterPro" id="IPR000292">
    <property type="entry name" value="For/NO2_transpt"/>
</dbReference>
<gene>
    <name evidence="7" type="primary">focA</name>
    <name evidence="7" type="ORF">KBTEX_02119</name>
</gene>
<accession>A0A5B8RG25</accession>
<dbReference type="InterPro" id="IPR023271">
    <property type="entry name" value="Aquaporin-like"/>
</dbReference>
<organism evidence="7">
    <name type="scientific">uncultured organism</name>
    <dbReference type="NCBI Taxonomy" id="155900"/>
    <lineage>
        <taxon>unclassified sequences</taxon>
        <taxon>environmental samples</taxon>
    </lineage>
</organism>